<protein>
    <submittedName>
        <fullName evidence="1">Uncharacterized protein</fullName>
    </submittedName>
</protein>
<dbReference type="Pfam" id="PF04404">
    <property type="entry name" value="ERF"/>
    <property type="match status" value="1"/>
</dbReference>
<comment type="caution">
    <text evidence="1">The sequence shown here is derived from an EMBL/GenBank/DDBJ whole genome shotgun (WGS) entry which is preliminary data.</text>
</comment>
<dbReference type="InterPro" id="IPR007499">
    <property type="entry name" value="ERF_bacteria_virus"/>
</dbReference>
<gene>
    <name evidence="1" type="ORF">LCGC14_2035660</name>
</gene>
<feature type="non-terminal residue" evidence="1">
    <location>
        <position position="66"/>
    </location>
</feature>
<name>A0A0F9ETB5_9ZZZZ</name>
<evidence type="ECO:0000313" key="1">
    <source>
        <dbReference type="EMBL" id="KKL77363.1"/>
    </source>
</evidence>
<accession>A0A0F9ETB5</accession>
<sequence length="66" mass="7272">MADNGIKEIATALCKFQGAMESIKKRHIAEGKTFDYKYAELGDILDAARPAMLENGLSLMQNPTQI</sequence>
<dbReference type="AlphaFoldDB" id="A0A0F9ETB5"/>
<reference evidence="1" key="1">
    <citation type="journal article" date="2015" name="Nature">
        <title>Complex archaea that bridge the gap between prokaryotes and eukaryotes.</title>
        <authorList>
            <person name="Spang A."/>
            <person name="Saw J.H."/>
            <person name="Jorgensen S.L."/>
            <person name="Zaremba-Niedzwiedzka K."/>
            <person name="Martijn J."/>
            <person name="Lind A.E."/>
            <person name="van Eijk R."/>
            <person name="Schleper C."/>
            <person name="Guy L."/>
            <person name="Ettema T.J."/>
        </authorList>
    </citation>
    <scope>NUCLEOTIDE SEQUENCE</scope>
</reference>
<organism evidence="1">
    <name type="scientific">marine sediment metagenome</name>
    <dbReference type="NCBI Taxonomy" id="412755"/>
    <lineage>
        <taxon>unclassified sequences</taxon>
        <taxon>metagenomes</taxon>
        <taxon>ecological metagenomes</taxon>
    </lineage>
</organism>
<dbReference type="EMBL" id="LAZR01023770">
    <property type="protein sequence ID" value="KKL77363.1"/>
    <property type="molecule type" value="Genomic_DNA"/>
</dbReference>
<proteinExistence type="predicted"/>